<comment type="caution">
    <text evidence="3">The sequence shown here is derived from an EMBL/GenBank/DDBJ whole genome shotgun (WGS) entry which is preliminary data.</text>
</comment>
<reference evidence="3 4" key="1">
    <citation type="submission" date="2018-10" db="EMBL/GenBank/DDBJ databases">
        <authorList>
            <person name="Li J."/>
        </authorList>
    </citation>
    <scope>NUCLEOTIDE SEQUENCE [LARGE SCALE GENOMIC DNA]</scope>
    <source>
        <strain evidence="3 4">CCTCC AB209002</strain>
    </source>
</reference>
<dbReference type="InterPro" id="IPR010598">
    <property type="entry name" value="C5-epim_C"/>
</dbReference>
<dbReference type="GO" id="GO:0005975">
    <property type="term" value="P:carbohydrate metabolic process"/>
    <property type="evidence" value="ECO:0007669"/>
    <property type="project" value="InterPro"/>
</dbReference>
<evidence type="ECO:0000256" key="1">
    <source>
        <dbReference type="SAM" id="MobiDB-lite"/>
    </source>
</evidence>
<feature type="region of interest" description="Disordered" evidence="1">
    <location>
        <begin position="685"/>
        <end position="717"/>
    </location>
</feature>
<sequence>MYGRWTPRFTARTLAPPDQGNAPGISGVLDYEPPSASGHGDLTRTEDSTPMRLRALITIALATALAVPLAVTGSAPTPAAADESVAQAVTPASTATVTRLSGATRYETAVAVSKQYPAGVPAAFVTTGVDFPDALSSAAAAARLGGPLLLTPAAALPAAVSTELKRLKPKRIYVIGGAAVVSERIRIALSRIAPAERISGVDRYATGLNVVAKIFPAADHAILATGRKFPDALAASGAAGARKAPVILVDGAKASVSAATLSVLAKLKVSTISIAGSDGAVSAGIQSQLFNAGYAVTRYGGATRYETAAAINTAYFAPEASSTSFLATGVNFPDALAGAALAGHLAAPINVTPRTCVHPSVNDAITELGAPTRFVLGGTAIVSAAAADNVRCVYATKTEPLSGWATSAITLDADAEVPYLDRPPVDVHDPAVKLDSTGLRIYLRADTRKSSDHPVVYAQYGISALIEYNRTGSKVWLDRAKRNAQRLIDIAVVRDGAWWYPYKHPWTYYKRTLATPWYSGMAQGQALSLFTRLAEQTGEASWDVAADKTWASFSQPYSPKLPWSSLSVDKHLYFEEFASNQPPLLVLNGHVFALFGLYDYWRHTGNAEVARYFDGGATTVLDRMMPLIRVEKGVSYYCVQTEYCQSPLWQNQKYHAIHSWQLDTLARLSGDAEFTEWADTLRADWQPPNANRRQTQPQIPPTDPHSGMGGDSDWIEP</sequence>
<dbReference type="InterPro" id="IPR051922">
    <property type="entry name" value="Bact_Sporulation_Assoc"/>
</dbReference>
<dbReference type="PANTHER" id="PTHR30032">
    <property type="entry name" value="N-ACETYLMURAMOYL-L-ALANINE AMIDASE-RELATED"/>
    <property type="match status" value="1"/>
</dbReference>
<dbReference type="Pfam" id="PF04122">
    <property type="entry name" value="CW_binding_2"/>
    <property type="match status" value="3"/>
</dbReference>
<name>A0A3L6ZJX7_9MICO</name>
<dbReference type="AlphaFoldDB" id="A0A3L6ZJX7"/>
<evidence type="ECO:0000313" key="4">
    <source>
        <dbReference type="Proteomes" id="UP000270299"/>
    </source>
</evidence>
<feature type="region of interest" description="Disordered" evidence="1">
    <location>
        <begin position="1"/>
        <end position="47"/>
    </location>
</feature>
<keyword evidence="4" id="KW-1185">Reference proteome</keyword>
<dbReference type="Proteomes" id="UP000270299">
    <property type="component" value="Unassembled WGS sequence"/>
</dbReference>
<gene>
    <name evidence="3" type="ORF">D9V29_13745</name>
</gene>
<dbReference type="InterPro" id="IPR008928">
    <property type="entry name" value="6-hairpin_glycosidase_sf"/>
</dbReference>
<protein>
    <recommendedName>
        <fullName evidence="2">D-glucuronyl C5-epimerase C-terminal domain-containing protein</fullName>
    </recommendedName>
</protein>
<dbReference type="Pfam" id="PF06662">
    <property type="entry name" value="C5-epim_C"/>
    <property type="match status" value="1"/>
</dbReference>
<dbReference type="EMBL" id="RCUV01000021">
    <property type="protein sequence ID" value="RLP68289.1"/>
    <property type="molecule type" value="Genomic_DNA"/>
</dbReference>
<feature type="domain" description="D-glucuronyl C5-epimerase C-terminal" evidence="2">
    <location>
        <begin position="496"/>
        <end position="679"/>
    </location>
</feature>
<accession>A0A3L6ZJX7</accession>
<evidence type="ECO:0000313" key="3">
    <source>
        <dbReference type="EMBL" id="RLP68289.1"/>
    </source>
</evidence>
<proteinExistence type="predicted"/>
<feature type="compositionally biased region" description="Polar residues" evidence="1">
    <location>
        <begin position="688"/>
        <end position="697"/>
    </location>
</feature>
<dbReference type="OrthoDB" id="5241829at2"/>
<dbReference type="PANTHER" id="PTHR30032:SF8">
    <property type="entry name" value="GERMINATION-SPECIFIC N-ACETYLMURAMOYL-L-ALANINE AMIDASE"/>
    <property type="match status" value="1"/>
</dbReference>
<dbReference type="SUPFAM" id="SSF48208">
    <property type="entry name" value="Six-hairpin glycosidases"/>
    <property type="match status" value="1"/>
</dbReference>
<dbReference type="Gene3D" id="3.40.50.12090">
    <property type="match status" value="1"/>
</dbReference>
<organism evidence="3 4">
    <name type="scientific">Mycetocola manganoxydans</name>
    <dbReference type="NCBI Taxonomy" id="699879"/>
    <lineage>
        <taxon>Bacteria</taxon>
        <taxon>Bacillati</taxon>
        <taxon>Actinomycetota</taxon>
        <taxon>Actinomycetes</taxon>
        <taxon>Micrococcales</taxon>
        <taxon>Microbacteriaceae</taxon>
        <taxon>Mycetocola</taxon>
    </lineage>
</organism>
<evidence type="ECO:0000259" key="2">
    <source>
        <dbReference type="Pfam" id="PF06662"/>
    </source>
</evidence>
<dbReference type="InterPro" id="IPR007253">
    <property type="entry name" value="Cell_wall-bd_2"/>
</dbReference>